<dbReference type="Proteomes" id="UP000683000">
    <property type="component" value="Unassembled WGS sequence"/>
</dbReference>
<comment type="caution">
    <text evidence="5">The sequence shown here is derived from an EMBL/GenBank/DDBJ whole genome shotgun (WGS) entry which is preliminary data.</text>
</comment>
<dbReference type="Pfam" id="PF00018">
    <property type="entry name" value="SH3_1"/>
    <property type="match status" value="1"/>
</dbReference>
<evidence type="ECO:0000259" key="4">
    <source>
        <dbReference type="PROSITE" id="PS50002"/>
    </source>
</evidence>
<dbReference type="Pfam" id="PF01323">
    <property type="entry name" value="DSBA"/>
    <property type="match status" value="1"/>
</dbReference>
<reference evidence="5" key="1">
    <citation type="submission" date="2021-03" db="EMBL/GenBank/DDBJ databases">
        <title>Evolutionary innovations through gain and loss of genes in the ectomycorrhizal Boletales.</title>
        <authorList>
            <person name="Wu G."/>
            <person name="Miyauchi S."/>
            <person name="Morin E."/>
            <person name="Yang Z.-L."/>
            <person name="Xu J."/>
            <person name="Martin F.M."/>
        </authorList>
    </citation>
    <scope>NUCLEOTIDE SEQUENCE</scope>
    <source>
        <strain evidence="5">BR01</strain>
    </source>
</reference>
<dbReference type="EMBL" id="JAGFBS010000022">
    <property type="protein sequence ID" value="KAG6373433.1"/>
    <property type="molecule type" value="Genomic_DNA"/>
</dbReference>
<evidence type="ECO:0000256" key="1">
    <source>
        <dbReference type="ARBA" id="ARBA00022443"/>
    </source>
</evidence>
<dbReference type="SUPFAM" id="SSF50044">
    <property type="entry name" value="SH3-domain"/>
    <property type="match status" value="1"/>
</dbReference>
<organism evidence="5 6">
    <name type="scientific">Boletus reticuloceps</name>
    <dbReference type="NCBI Taxonomy" id="495285"/>
    <lineage>
        <taxon>Eukaryota</taxon>
        <taxon>Fungi</taxon>
        <taxon>Dikarya</taxon>
        <taxon>Basidiomycota</taxon>
        <taxon>Agaricomycotina</taxon>
        <taxon>Agaricomycetes</taxon>
        <taxon>Agaricomycetidae</taxon>
        <taxon>Boletales</taxon>
        <taxon>Boletineae</taxon>
        <taxon>Boletaceae</taxon>
        <taxon>Boletoideae</taxon>
        <taxon>Boletus</taxon>
    </lineage>
</organism>
<feature type="compositionally biased region" description="Low complexity" evidence="3">
    <location>
        <begin position="171"/>
        <end position="189"/>
    </location>
</feature>
<dbReference type="PANTHER" id="PTHR13887:SF41">
    <property type="entry name" value="THIOREDOXIN SUPERFAMILY PROTEIN"/>
    <property type="match status" value="1"/>
</dbReference>
<dbReference type="Gene3D" id="2.30.30.40">
    <property type="entry name" value="SH3 Domains"/>
    <property type="match status" value="1"/>
</dbReference>
<sequence length="525" mass="57501">MAEPHALFAHIFAQTKQNVELLVAHKQISEVDGEEILSRLFVNAERRSEDSSIASLTQETQRLSMSPAPPKVEARAIWDWTSEDHSDLTFEAGEIIEVITETNADWWTGCNRSGRQGLFPSNYVEKLPPRSLSPIFVPEPRRSVLSFQTKGSAEQRNSSPALPYPSPHAPPQSYQPAAPHNPSPGGYYPPAGPPTPQPAAQQQGPVKKSKFGGLGQVMAQSAAGGAGFGADAVVDAEEIGRATYIIERQRSHPCTCPAHPHPFPLPPSLPCTMSDPDPRLIKIIIISDYICSFCYIVNKSLHDAIDACRDLPVRFDVEFRPFTLMCSSSLYTIDANKGTSRRAYLAKKLGKEQADARWKVAADMAHKAGLKMAEDGVVCRSIQAHRLSVKAYQVGGQPMQRELNSLIFDACFAKGDDISRESFLADAAVKVGLMNRERAVEFLRSTEALDCVEKMIEAARANGVNGVPFIIIDGKWALNGVQPKDCYIQIFRKLAQSYTSPSTANLTEACKDCKDPIIASPLVVQ</sequence>
<dbReference type="PANTHER" id="PTHR13887">
    <property type="entry name" value="GLUTATHIONE S-TRANSFERASE KAPPA"/>
    <property type="match status" value="1"/>
</dbReference>
<keyword evidence="1 2" id="KW-0728">SH3 domain</keyword>
<evidence type="ECO:0000256" key="2">
    <source>
        <dbReference type="PROSITE-ProRule" id="PRU00192"/>
    </source>
</evidence>
<feature type="compositionally biased region" description="Polar residues" evidence="3">
    <location>
        <begin position="146"/>
        <end position="157"/>
    </location>
</feature>
<dbReference type="InterPro" id="IPR036249">
    <property type="entry name" value="Thioredoxin-like_sf"/>
</dbReference>
<dbReference type="InterPro" id="IPR001853">
    <property type="entry name" value="DSBA-like_thioredoxin_dom"/>
</dbReference>
<dbReference type="InterPro" id="IPR036028">
    <property type="entry name" value="SH3-like_dom_sf"/>
</dbReference>
<name>A0A8I3A6F0_9AGAM</name>
<gene>
    <name evidence="5" type="ORF">JVT61DRAFT_6584</name>
</gene>
<dbReference type="SMART" id="SM00326">
    <property type="entry name" value="SH3"/>
    <property type="match status" value="1"/>
</dbReference>
<evidence type="ECO:0000313" key="5">
    <source>
        <dbReference type="EMBL" id="KAG6373433.1"/>
    </source>
</evidence>
<dbReference type="GO" id="GO:0016491">
    <property type="term" value="F:oxidoreductase activity"/>
    <property type="evidence" value="ECO:0007669"/>
    <property type="project" value="InterPro"/>
</dbReference>
<dbReference type="OrthoDB" id="1930760at2759"/>
<accession>A0A8I3A6F0</accession>
<dbReference type="CDD" id="cd00174">
    <property type="entry name" value="SH3"/>
    <property type="match status" value="1"/>
</dbReference>
<feature type="region of interest" description="Disordered" evidence="3">
    <location>
        <begin position="146"/>
        <end position="210"/>
    </location>
</feature>
<dbReference type="SUPFAM" id="SSF52833">
    <property type="entry name" value="Thioredoxin-like"/>
    <property type="match status" value="1"/>
</dbReference>
<evidence type="ECO:0000256" key="3">
    <source>
        <dbReference type="SAM" id="MobiDB-lite"/>
    </source>
</evidence>
<evidence type="ECO:0000313" key="6">
    <source>
        <dbReference type="Proteomes" id="UP000683000"/>
    </source>
</evidence>
<protein>
    <submittedName>
        <fullName evidence="5">Thioredoxin-like protein</fullName>
    </submittedName>
</protein>
<keyword evidence="6" id="KW-1185">Reference proteome</keyword>
<dbReference type="PRINTS" id="PR00452">
    <property type="entry name" value="SH3DOMAIN"/>
</dbReference>
<proteinExistence type="predicted"/>
<dbReference type="AlphaFoldDB" id="A0A8I3A6F0"/>
<dbReference type="Gene3D" id="3.40.30.10">
    <property type="entry name" value="Glutaredoxin"/>
    <property type="match status" value="1"/>
</dbReference>
<dbReference type="InterPro" id="IPR001452">
    <property type="entry name" value="SH3_domain"/>
</dbReference>
<dbReference type="PROSITE" id="PS50002">
    <property type="entry name" value="SH3"/>
    <property type="match status" value="1"/>
</dbReference>
<feature type="domain" description="SH3" evidence="4">
    <location>
        <begin position="69"/>
        <end position="129"/>
    </location>
</feature>